<keyword evidence="2" id="KW-0812">Transmembrane</keyword>
<accession>A0ABN8RCD5</accession>
<feature type="transmembrane region" description="Helical" evidence="2">
    <location>
        <begin position="122"/>
        <end position="140"/>
    </location>
</feature>
<evidence type="ECO:0000256" key="2">
    <source>
        <dbReference type="SAM" id="Phobius"/>
    </source>
</evidence>
<organism evidence="3 4">
    <name type="scientific">Porites lobata</name>
    <dbReference type="NCBI Taxonomy" id="104759"/>
    <lineage>
        <taxon>Eukaryota</taxon>
        <taxon>Metazoa</taxon>
        <taxon>Cnidaria</taxon>
        <taxon>Anthozoa</taxon>
        <taxon>Hexacorallia</taxon>
        <taxon>Scleractinia</taxon>
        <taxon>Fungiina</taxon>
        <taxon>Poritidae</taxon>
        <taxon>Porites</taxon>
    </lineage>
</organism>
<protein>
    <submittedName>
        <fullName evidence="3">Uncharacterized protein</fullName>
    </submittedName>
</protein>
<feature type="transmembrane region" description="Helical" evidence="2">
    <location>
        <begin position="191"/>
        <end position="211"/>
    </location>
</feature>
<feature type="region of interest" description="Disordered" evidence="1">
    <location>
        <begin position="337"/>
        <end position="358"/>
    </location>
</feature>
<sequence>MTVQTVQLRLLNVLEMMGWHGMYLLFLIVAFKLFLPEQDDFLCPCTWFVAYGAIMLLLPSLTSYTIAVFAYFRQEDDSGPWEVLKSLYVFKFACNFHNNRSEWDFHVKRCIRCKLVERDWPLVKIAVSAILSLLYPLAWLSLSFLQSSYYVCTQVGPTNETLQNYCKVESTNMTKTNYTKAYGLAVIRSKALGSILFTSTLFLLGVFAIIYGEMKSYLIKRYDWTPRGSRLAKKQVNVRIIPSYSPGTLRAAKSEISRDITVARKDETAGIERQFQFPFQLQAGNASKVIKINVNSTFTETLQRYVNSGGIWERIEVHCCQQEEVTNCRGSLSSFSLPSRASRTAGPKGYQSFDQLIK</sequence>
<dbReference type="Proteomes" id="UP001159405">
    <property type="component" value="Unassembled WGS sequence"/>
</dbReference>
<keyword evidence="2" id="KW-1133">Transmembrane helix</keyword>
<feature type="transmembrane region" description="Helical" evidence="2">
    <location>
        <begin position="47"/>
        <end position="72"/>
    </location>
</feature>
<reference evidence="3 4" key="1">
    <citation type="submission" date="2022-05" db="EMBL/GenBank/DDBJ databases">
        <authorList>
            <consortium name="Genoscope - CEA"/>
            <person name="William W."/>
        </authorList>
    </citation>
    <scope>NUCLEOTIDE SEQUENCE [LARGE SCALE GENOMIC DNA]</scope>
</reference>
<dbReference type="EMBL" id="CALNXK010000220">
    <property type="protein sequence ID" value="CAH3177050.1"/>
    <property type="molecule type" value="Genomic_DNA"/>
</dbReference>
<keyword evidence="2" id="KW-0472">Membrane</keyword>
<evidence type="ECO:0000256" key="1">
    <source>
        <dbReference type="SAM" id="MobiDB-lite"/>
    </source>
</evidence>
<feature type="transmembrane region" description="Helical" evidence="2">
    <location>
        <begin position="12"/>
        <end position="35"/>
    </location>
</feature>
<evidence type="ECO:0000313" key="4">
    <source>
        <dbReference type="Proteomes" id="UP001159405"/>
    </source>
</evidence>
<comment type="caution">
    <text evidence="3">The sequence shown here is derived from an EMBL/GenBank/DDBJ whole genome shotgun (WGS) entry which is preliminary data.</text>
</comment>
<evidence type="ECO:0000313" key="3">
    <source>
        <dbReference type="EMBL" id="CAH3177050.1"/>
    </source>
</evidence>
<keyword evidence="4" id="KW-1185">Reference proteome</keyword>
<gene>
    <name evidence="3" type="ORF">PLOB_00019012</name>
</gene>
<proteinExistence type="predicted"/>
<name>A0ABN8RCD5_9CNID</name>